<sequence length="389" mass="43485">MAKVLVLGGGIGGTEAAIALRKEGFEVSLVSDKPYLYIYPISIWIPTGEAKFEDVIIPLDKFARRWGVNLIIDRVEKIDAQNKKVHLKSGKVLEDFDYLVVALGQTKRKEKGLENTLSICGSPEEALKIRDRLVELIAKGEGKIAFGFGGNPKDKTAVRGRPVFEVLFNVDYHLSRLGIRDRFELTFFAPMPKPGERLGEKALKMLDQMFQKYGIKKITGKKIKEFKENGVLFEDDTFLESDLIIYTPAGWGNPVFADSGFPLNEAGFIKIEETCQVVGYEWAYAIGDSAAIEGPPWTAKQGHLAEVMGHITAHNIAVKEGKKSGELKSYKEHINILCLMDMGWRGGGFAYRSDKRAMLIPIPVLGHIMKKAWGVYYKLYKLGKIPKII</sequence>
<dbReference type="InterPro" id="IPR036188">
    <property type="entry name" value="FAD/NAD-bd_sf"/>
</dbReference>
<dbReference type="AlphaFoldDB" id="O66978"/>
<dbReference type="STRING" id="224324.aq_788"/>
<dbReference type="eggNOG" id="COG0446">
    <property type="taxonomic scope" value="Bacteria"/>
</dbReference>
<dbReference type="Pfam" id="PF07992">
    <property type="entry name" value="Pyr_redox_2"/>
    <property type="match status" value="1"/>
</dbReference>
<evidence type="ECO:0000313" key="3">
    <source>
        <dbReference type="Proteomes" id="UP000000798"/>
    </source>
</evidence>
<dbReference type="PANTHER" id="PTHR43755:SF1">
    <property type="entry name" value="FAD-DEPENDENT PYRIDINE NUCLEOTIDE-DISULPHIDE OXIDOREDUCTASE"/>
    <property type="match status" value="1"/>
</dbReference>
<dbReference type="HOGENOM" id="CLU_050485_0_0_0"/>
<keyword evidence="3" id="KW-1185">Reference proteome</keyword>
<dbReference type="RefSeq" id="WP_010880477.1">
    <property type="nucleotide sequence ID" value="NC_000918.1"/>
</dbReference>
<dbReference type="EMBL" id="AE000657">
    <property type="protein sequence ID" value="AAC06939.1"/>
    <property type="molecule type" value="Genomic_DNA"/>
</dbReference>
<accession>O66978</accession>
<evidence type="ECO:0000313" key="2">
    <source>
        <dbReference type="EMBL" id="AAC06939.1"/>
    </source>
</evidence>
<reference evidence="2 3" key="1">
    <citation type="journal article" date="1998" name="Nature">
        <title>The complete genome of the hyperthermophilic bacterium Aquifex aeolicus.</title>
        <authorList>
            <person name="Deckert G."/>
            <person name="Warren P.V."/>
            <person name="Gaasterland T."/>
            <person name="Young W.G."/>
            <person name="Lenox A.L."/>
            <person name="Graham D.E."/>
            <person name="Overbeek R."/>
            <person name="Snead M.A."/>
            <person name="Keller M."/>
            <person name="Aujay M."/>
            <person name="Huber R."/>
            <person name="Feldman R.A."/>
            <person name="Short J.M."/>
            <person name="Olson G.J."/>
            <person name="Swanson R.V."/>
        </authorList>
    </citation>
    <scope>NUCLEOTIDE SEQUENCE [LARGE SCALE GENOMIC DNA]</scope>
    <source>
        <strain evidence="2 3">VF5</strain>
    </source>
</reference>
<feature type="domain" description="FAD/NAD(P)-binding" evidence="1">
    <location>
        <begin position="3"/>
        <end position="308"/>
    </location>
</feature>
<gene>
    <name evidence="2" type="ordered locus">aq_788</name>
</gene>
<dbReference type="InterPro" id="IPR023753">
    <property type="entry name" value="FAD/NAD-binding_dom"/>
</dbReference>
<organism evidence="2 3">
    <name type="scientific">Aquifex aeolicus (strain VF5)</name>
    <dbReference type="NCBI Taxonomy" id="224324"/>
    <lineage>
        <taxon>Bacteria</taxon>
        <taxon>Pseudomonadati</taxon>
        <taxon>Aquificota</taxon>
        <taxon>Aquificia</taxon>
        <taxon>Aquificales</taxon>
        <taxon>Aquificaceae</taxon>
        <taxon>Aquifex</taxon>
    </lineage>
</organism>
<protein>
    <recommendedName>
        <fullName evidence="1">FAD/NAD(P)-binding domain-containing protein</fullName>
    </recommendedName>
</protein>
<evidence type="ECO:0000259" key="1">
    <source>
        <dbReference type="Pfam" id="PF07992"/>
    </source>
</evidence>
<dbReference type="OrthoDB" id="9805710at2"/>
<dbReference type="FunCoup" id="O66978">
    <property type="interactions" value="269"/>
</dbReference>
<dbReference type="KEGG" id="aae:aq_788"/>
<dbReference type="PATRIC" id="fig|224324.8.peg.624"/>
<dbReference type="InParanoid" id="O66978"/>
<dbReference type="InterPro" id="IPR052541">
    <property type="entry name" value="SQRD"/>
</dbReference>
<dbReference type="PIR" id="G70368">
    <property type="entry name" value="G70368"/>
</dbReference>
<name>O66978_AQUAE</name>
<dbReference type="Gene3D" id="3.50.50.100">
    <property type="match status" value="1"/>
</dbReference>
<dbReference type="PANTHER" id="PTHR43755">
    <property type="match status" value="1"/>
</dbReference>
<dbReference type="GO" id="GO:0019646">
    <property type="term" value="P:aerobic electron transport chain"/>
    <property type="evidence" value="ECO:0000318"/>
    <property type="project" value="GO_Central"/>
</dbReference>
<dbReference type="GO" id="GO:0003955">
    <property type="term" value="F:NAD(P)H dehydrogenase (quinone) activity"/>
    <property type="evidence" value="ECO:0000318"/>
    <property type="project" value="GO_Central"/>
</dbReference>
<proteinExistence type="predicted"/>
<dbReference type="Proteomes" id="UP000000798">
    <property type="component" value="Chromosome"/>
</dbReference>
<dbReference type="SUPFAM" id="SSF51905">
    <property type="entry name" value="FAD/NAD(P)-binding domain"/>
    <property type="match status" value="1"/>
</dbReference>
<dbReference type="EnsemblBacteria" id="AAC06939">
    <property type="protein sequence ID" value="AAC06939"/>
    <property type="gene ID" value="aq_788"/>
</dbReference>